<evidence type="ECO:0000256" key="7">
    <source>
        <dbReference type="ARBA" id="ARBA00022801"/>
    </source>
</evidence>
<sequence>MNIKKNSLNFLNDTKYKFEFLNEFKKIVDYAQEEFEIEKPLHVDLLLTNNLKIKKISNEYRKKDKETDVLSFPTDWNDFKFLDYLFLGEIIISYEKIIEQAKEYGHSIKREFCYLFTHGMVHLFHFDHQTEKDEEIMNSHVNNIMKKLGVNRDDN</sequence>
<dbReference type="AlphaFoldDB" id="A0A449A4T5"/>
<keyword evidence="2 9" id="KW-0690">Ribosome biogenesis</keyword>
<dbReference type="GO" id="GO:0008270">
    <property type="term" value="F:zinc ion binding"/>
    <property type="evidence" value="ECO:0007669"/>
    <property type="project" value="UniProtKB-UniRule"/>
</dbReference>
<dbReference type="InterPro" id="IPR023091">
    <property type="entry name" value="MetalPrtase_cat_dom_sf_prd"/>
</dbReference>
<keyword evidence="8 9" id="KW-0862">Zinc</keyword>
<keyword evidence="3 9" id="KW-0698">rRNA processing</keyword>
<reference evidence="10 11" key="1">
    <citation type="submission" date="2019-01" db="EMBL/GenBank/DDBJ databases">
        <authorList>
            <consortium name="Pathogen Informatics"/>
        </authorList>
    </citation>
    <scope>NUCLEOTIDE SEQUENCE [LARGE SCALE GENOMIC DNA]</scope>
    <source>
        <strain evidence="10 11">NCTC10166</strain>
    </source>
</reference>
<comment type="subcellular location">
    <subcellularLocation>
        <location evidence="9">Cytoplasm</location>
    </subcellularLocation>
</comment>
<evidence type="ECO:0000256" key="9">
    <source>
        <dbReference type="HAMAP-Rule" id="MF_00009"/>
    </source>
</evidence>
<evidence type="ECO:0000256" key="3">
    <source>
        <dbReference type="ARBA" id="ARBA00022552"/>
    </source>
</evidence>
<dbReference type="Proteomes" id="UP000289440">
    <property type="component" value="Chromosome"/>
</dbReference>
<keyword evidence="4 9" id="KW-0540">Nuclease</keyword>
<dbReference type="GO" id="GO:0005737">
    <property type="term" value="C:cytoplasm"/>
    <property type="evidence" value="ECO:0007669"/>
    <property type="project" value="UniProtKB-SubCell"/>
</dbReference>
<dbReference type="GO" id="GO:0004222">
    <property type="term" value="F:metalloendopeptidase activity"/>
    <property type="evidence" value="ECO:0007669"/>
    <property type="project" value="InterPro"/>
</dbReference>
<dbReference type="EC" id="3.1.-.-" evidence="9"/>
<dbReference type="HAMAP" id="MF_00009">
    <property type="entry name" value="Endoribonucl_YbeY"/>
    <property type="match status" value="1"/>
</dbReference>
<dbReference type="NCBIfam" id="TIGR00043">
    <property type="entry name" value="rRNA maturation RNase YbeY"/>
    <property type="match status" value="1"/>
</dbReference>
<evidence type="ECO:0000256" key="8">
    <source>
        <dbReference type="ARBA" id="ARBA00022833"/>
    </source>
</evidence>
<evidence type="ECO:0000313" key="11">
    <source>
        <dbReference type="Proteomes" id="UP000289440"/>
    </source>
</evidence>
<dbReference type="GO" id="GO:0006364">
    <property type="term" value="P:rRNA processing"/>
    <property type="evidence" value="ECO:0007669"/>
    <property type="project" value="UniProtKB-UniRule"/>
</dbReference>
<dbReference type="RefSeq" id="WP_129719635.1">
    <property type="nucleotide sequence ID" value="NZ_LR214951.1"/>
</dbReference>
<keyword evidence="7 9" id="KW-0378">Hydrolase</keyword>
<accession>A0A449A4T5</accession>
<keyword evidence="6 9" id="KW-0255">Endonuclease</keyword>
<organism evidence="10 11">
    <name type="scientific">Mesomycoplasma neurolyticum</name>
    <dbReference type="NCBI Taxonomy" id="2120"/>
    <lineage>
        <taxon>Bacteria</taxon>
        <taxon>Bacillati</taxon>
        <taxon>Mycoplasmatota</taxon>
        <taxon>Mycoplasmoidales</taxon>
        <taxon>Metamycoplasmataceae</taxon>
        <taxon>Mesomycoplasma</taxon>
    </lineage>
</organism>
<evidence type="ECO:0000256" key="5">
    <source>
        <dbReference type="ARBA" id="ARBA00022723"/>
    </source>
</evidence>
<comment type="similarity">
    <text evidence="1 9">Belongs to the endoribonuclease YbeY family.</text>
</comment>
<keyword evidence="9" id="KW-0963">Cytoplasm</keyword>
<feature type="binding site" evidence="9">
    <location>
        <position position="118"/>
    </location>
    <ligand>
        <name>Zn(2+)</name>
        <dbReference type="ChEBI" id="CHEBI:29105"/>
        <note>catalytic</note>
    </ligand>
</feature>
<dbReference type="PANTHER" id="PTHR46986:SF1">
    <property type="entry name" value="ENDORIBONUCLEASE YBEY, CHLOROPLASTIC"/>
    <property type="match status" value="1"/>
</dbReference>
<dbReference type="InterPro" id="IPR002036">
    <property type="entry name" value="YbeY"/>
</dbReference>
<protein>
    <recommendedName>
        <fullName evidence="9">Endoribonuclease YbeY</fullName>
        <ecNumber evidence="9">3.1.-.-</ecNumber>
    </recommendedName>
</protein>
<dbReference type="GO" id="GO:0004521">
    <property type="term" value="F:RNA endonuclease activity"/>
    <property type="evidence" value="ECO:0007669"/>
    <property type="project" value="UniProtKB-UniRule"/>
</dbReference>
<evidence type="ECO:0000256" key="4">
    <source>
        <dbReference type="ARBA" id="ARBA00022722"/>
    </source>
</evidence>
<proteinExistence type="inferred from homology"/>
<dbReference type="Gene3D" id="3.40.390.30">
    <property type="entry name" value="Metalloproteases ('zincins'), catalytic domain"/>
    <property type="match status" value="1"/>
</dbReference>
<dbReference type="KEGG" id="mnu:NCTC10166_00191"/>
<gene>
    <name evidence="9" type="primary">ybeY</name>
    <name evidence="10" type="ORF">NCTC10166_00191</name>
</gene>
<evidence type="ECO:0000256" key="1">
    <source>
        <dbReference type="ARBA" id="ARBA00010875"/>
    </source>
</evidence>
<dbReference type="SUPFAM" id="SSF55486">
    <property type="entry name" value="Metalloproteases ('zincins'), catalytic domain"/>
    <property type="match status" value="1"/>
</dbReference>
<dbReference type="OrthoDB" id="9807740at2"/>
<evidence type="ECO:0000313" key="10">
    <source>
        <dbReference type="EMBL" id="VEU59232.1"/>
    </source>
</evidence>
<dbReference type="PANTHER" id="PTHR46986">
    <property type="entry name" value="ENDORIBONUCLEASE YBEY, CHLOROPLASTIC"/>
    <property type="match status" value="1"/>
</dbReference>
<dbReference type="EMBL" id="LR214951">
    <property type="protein sequence ID" value="VEU59232.1"/>
    <property type="molecule type" value="Genomic_DNA"/>
</dbReference>
<name>A0A449A4T5_9BACT</name>
<feature type="binding site" evidence="9">
    <location>
        <position position="122"/>
    </location>
    <ligand>
        <name>Zn(2+)</name>
        <dbReference type="ChEBI" id="CHEBI:29105"/>
        <note>catalytic</note>
    </ligand>
</feature>
<keyword evidence="5 9" id="KW-0479">Metal-binding</keyword>
<keyword evidence="11" id="KW-1185">Reference proteome</keyword>
<comment type="function">
    <text evidence="9">Single strand-specific metallo-endoribonuclease involved in late-stage 70S ribosome quality control and in maturation of the 3' terminus of the 16S rRNA.</text>
</comment>
<evidence type="ECO:0000256" key="6">
    <source>
        <dbReference type="ARBA" id="ARBA00022759"/>
    </source>
</evidence>
<evidence type="ECO:0000256" key="2">
    <source>
        <dbReference type="ARBA" id="ARBA00022517"/>
    </source>
</evidence>
<feature type="binding site" evidence="9">
    <location>
        <position position="128"/>
    </location>
    <ligand>
        <name>Zn(2+)</name>
        <dbReference type="ChEBI" id="CHEBI:29105"/>
        <note>catalytic</note>
    </ligand>
</feature>
<comment type="cofactor">
    <cofactor evidence="9">
        <name>Zn(2+)</name>
        <dbReference type="ChEBI" id="CHEBI:29105"/>
    </cofactor>
    <text evidence="9">Binds 1 zinc ion.</text>
</comment>
<dbReference type="Pfam" id="PF02130">
    <property type="entry name" value="YbeY"/>
    <property type="match status" value="1"/>
</dbReference>